<dbReference type="Pfam" id="PF01797">
    <property type="entry name" value="Y1_Tnp"/>
    <property type="match status" value="1"/>
</dbReference>
<name>A0A1G2S846_9BACT</name>
<dbReference type="AlphaFoldDB" id="A0A1G2S846"/>
<evidence type="ECO:0000313" key="3">
    <source>
        <dbReference type="Proteomes" id="UP000176997"/>
    </source>
</evidence>
<proteinExistence type="predicted"/>
<dbReference type="SMART" id="SM01321">
    <property type="entry name" value="Y1_Tnp"/>
    <property type="match status" value="1"/>
</dbReference>
<protein>
    <recommendedName>
        <fullName evidence="1">Transposase IS200-like domain-containing protein</fullName>
    </recommendedName>
</protein>
<accession>A0A1G2S846</accession>
<organism evidence="2 3">
    <name type="scientific">Candidatus Yonathbacteria bacterium RIFCSPHIGHO2_01_FULL_51_10</name>
    <dbReference type="NCBI Taxonomy" id="1802723"/>
    <lineage>
        <taxon>Bacteria</taxon>
        <taxon>Candidatus Yonathiibacteriota</taxon>
    </lineage>
</organism>
<dbReference type="GO" id="GO:0004803">
    <property type="term" value="F:transposase activity"/>
    <property type="evidence" value="ECO:0007669"/>
    <property type="project" value="InterPro"/>
</dbReference>
<evidence type="ECO:0000259" key="1">
    <source>
        <dbReference type="SMART" id="SM01321"/>
    </source>
</evidence>
<dbReference type="InterPro" id="IPR002686">
    <property type="entry name" value="Transposase_17"/>
</dbReference>
<dbReference type="EMBL" id="MHUS01000013">
    <property type="protein sequence ID" value="OHA81236.1"/>
    <property type="molecule type" value="Genomic_DNA"/>
</dbReference>
<dbReference type="PANTHER" id="PTHR34322:SF2">
    <property type="entry name" value="TRANSPOSASE IS200-LIKE DOMAIN-CONTAINING PROTEIN"/>
    <property type="match status" value="1"/>
</dbReference>
<reference evidence="2 3" key="1">
    <citation type="journal article" date="2016" name="Nat. Commun.">
        <title>Thousands of microbial genomes shed light on interconnected biogeochemical processes in an aquifer system.</title>
        <authorList>
            <person name="Anantharaman K."/>
            <person name="Brown C.T."/>
            <person name="Hug L.A."/>
            <person name="Sharon I."/>
            <person name="Castelle C.J."/>
            <person name="Probst A.J."/>
            <person name="Thomas B.C."/>
            <person name="Singh A."/>
            <person name="Wilkins M.J."/>
            <person name="Karaoz U."/>
            <person name="Brodie E.L."/>
            <person name="Williams K.H."/>
            <person name="Hubbard S.S."/>
            <person name="Banfield J.F."/>
        </authorList>
    </citation>
    <scope>NUCLEOTIDE SEQUENCE [LARGE SCALE GENOMIC DNA]</scope>
</reference>
<dbReference type="STRING" id="1802723.A2675_03875"/>
<dbReference type="GO" id="GO:0006313">
    <property type="term" value="P:DNA transposition"/>
    <property type="evidence" value="ECO:0007669"/>
    <property type="project" value="InterPro"/>
</dbReference>
<feature type="domain" description="Transposase IS200-like" evidence="1">
    <location>
        <begin position="8"/>
        <end position="143"/>
    </location>
</feature>
<sequence length="218" mass="25688">MERKFNFAVGEFYHIYNRGNNKSDIFLTGHDRQRFQKLLYACNSTEPVVFKTIQGLPLDKIVRGKPLVSIGAYCLMPNHFHLLVREVSEGGISAFLSKVLTAYSMYFNKKNERTGKLFEGPFRATHVGNDEYLKYLFSYIHLNPVKLINPKWKEERIVDRVGAMRYLKGYHFSSYVDYVGISRPEQAILSRSDFPEYFNEFKEFERFIAEWLSFNEEE</sequence>
<dbReference type="InterPro" id="IPR036515">
    <property type="entry name" value="Transposase_17_sf"/>
</dbReference>
<dbReference type="GO" id="GO:0003677">
    <property type="term" value="F:DNA binding"/>
    <property type="evidence" value="ECO:0007669"/>
    <property type="project" value="InterPro"/>
</dbReference>
<gene>
    <name evidence="2" type="ORF">A2675_03875</name>
</gene>
<comment type="caution">
    <text evidence="2">The sequence shown here is derived from an EMBL/GenBank/DDBJ whole genome shotgun (WGS) entry which is preliminary data.</text>
</comment>
<dbReference type="Proteomes" id="UP000176997">
    <property type="component" value="Unassembled WGS sequence"/>
</dbReference>
<dbReference type="Gene3D" id="3.30.70.1290">
    <property type="entry name" value="Transposase IS200-like"/>
    <property type="match status" value="1"/>
</dbReference>
<dbReference type="PANTHER" id="PTHR34322">
    <property type="entry name" value="TRANSPOSASE, Y1_TNP DOMAIN-CONTAINING"/>
    <property type="match status" value="1"/>
</dbReference>
<dbReference type="SUPFAM" id="SSF143422">
    <property type="entry name" value="Transposase IS200-like"/>
    <property type="match status" value="1"/>
</dbReference>
<evidence type="ECO:0000313" key="2">
    <source>
        <dbReference type="EMBL" id="OHA81236.1"/>
    </source>
</evidence>